<proteinExistence type="predicted"/>
<feature type="domain" description="DUF7726" evidence="2">
    <location>
        <begin position="177"/>
        <end position="261"/>
    </location>
</feature>
<dbReference type="PANTHER" id="PTHR42339:SF1">
    <property type="entry name" value="HISTONE H1"/>
    <property type="match status" value="1"/>
</dbReference>
<dbReference type="Proteomes" id="UP000244855">
    <property type="component" value="Unassembled WGS sequence"/>
</dbReference>
<sequence>MPSVSAALNLSRPALGNISPNVGLSPPSLNAAGIKRAIDLISDDDEDDEDDDLDGMYIDKNCDQIRRLIRNLIDSGEMKVGEFQRTIGVSSPAYCRFMAQNGPEKGAGCDAYTQSWKYFKRRELKGIKMPTKKRAKTAASSATAAAKGSAVAKPGSETANGKDLSDIHLDGEENDEVPVYDTCDEVRRKINAHLRKDGVIVAAFLRDLQAQYHTAKAPAKIQSTQLSTFRNKKGPTSGNTSSVFYASYCFFEKLRIAEGKKKSDNRLDMEKIYGHKGLDIKTLSTGRVWVTAGASVIEDKFGRVSTVR</sequence>
<dbReference type="PANTHER" id="PTHR42339">
    <property type="entry name" value="HISTONE H1"/>
    <property type="match status" value="1"/>
</dbReference>
<dbReference type="OrthoDB" id="2592504at2759"/>
<dbReference type="Pfam" id="PF24852">
    <property type="entry name" value="DUF7726"/>
    <property type="match status" value="2"/>
</dbReference>
<evidence type="ECO:0000313" key="4">
    <source>
        <dbReference type="Proteomes" id="UP000244855"/>
    </source>
</evidence>
<feature type="domain" description="DUF7726" evidence="2">
    <location>
        <begin position="57"/>
        <end position="128"/>
    </location>
</feature>
<dbReference type="AlphaFoldDB" id="A0A2V1DFB9"/>
<reference evidence="3 4" key="1">
    <citation type="journal article" date="2018" name="Sci. Rep.">
        <title>Comparative genomics provides insights into the lifestyle and reveals functional heterogeneity of dark septate endophytic fungi.</title>
        <authorList>
            <person name="Knapp D.G."/>
            <person name="Nemeth J.B."/>
            <person name="Barry K."/>
            <person name="Hainaut M."/>
            <person name="Henrissat B."/>
            <person name="Johnson J."/>
            <person name="Kuo A."/>
            <person name="Lim J.H.P."/>
            <person name="Lipzen A."/>
            <person name="Nolan M."/>
            <person name="Ohm R.A."/>
            <person name="Tamas L."/>
            <person name="Grigoriev I.V."/>
            <person name="Spatafora J.W."/>
            <person name="Nagy L.G."/>
            <person name="Kovacs G.M."/>
        </authorList>
    </citation>
    <scope>NUCLEOTIDE SEQUENCE [LARGE SCALE GENOMIC DNA]</scope>
    <source>
        <strain evidence="3 4">DSE2036</strain>
    </source>
</reference>
<organism evidence="3 4">
    <name type="scientific">Periconia macrospinosa</name>
    <dbReference type="NCBI Taxonomy" id="97972"/>
    <lineage>
        <taxon>Eukaryota</taxon>
        <taxon>Fungi</taxon>
        <taxon>Dikarya</taxon>
        <taxon>Ascomycota</taxon>
        <taxon>Pezizomycotina</taxon>
        <taxon>Dothideomycetes</taxon>
        <taxon>Pleosporomycetidae</taxon>
        <taxon>Pleosporales</taxon>
        <taxon>Massarineae</taxon>
        <taxon>Periconiaceae</taxon>
        <taxon>Periconia</taxon>
    </lineage>
</organism>
<gene>
    <name evidence="3" type="ORF">DM02DRAFT_598529</name>
</gene>
<dbReference type="InterPro" id="IPR056143">
    <property type="entry name" value="DUF7726"/>
</dbReference>
<dbReference type="EMBL" id="KZ805453">
    <property type="protein sequence ID" value="PVH96827.1"/>
    <property type="molecule type" value="Genomic_DNA"/>
</dbReference>
<accession>A0A2V1DFB9</accession>
<keyword evidence="4" id="KW-1185">Reference proteome</keyword>
<protein>
    <recommendedName>
        <fullName evidence="2">DUF7726 domain-containing protein</fullName>
    </recommendedName>
</protein>
<evidence type="ECO:0000313" key="3">
    <source>
        <dbReference type="EMBL" id="PVH96827.1"/>
    </source>
</evidence>
<feature type="compositionally biased region" description="Low complexity" evidence="1">
    <location>
        <begin position="138"/>
        <end position="153"/>
    </location>
</feature>
<evidence type="ECO:0000259" key="2">
    <source>
        <dbReference type="Pfam" id="PF24852"/>
    </source>
</evidence>
<name>A0A2V1DFB9_9PLEO</name>
<feature type="region of interest" description="Disordered" evidence="1">
    <location>
        <begin position="138"/>
        <end position="169"/>
    </location>
</feature>
<evidence type="ECO:0000256" key="1">
    <source>
        <dbReference type="SAM" id="MobiDB-lite"/>
    </source>
</evidence>